<evidence type="ECO:0000313" key="3">
    <source>
        <dbReference type="Proteomes" id="UP000636709"/>
    </source>
</evidence>
<dbReference type="Proteomes" id="UP000636709">
    <property type="component" value="Unassembled WGS sequence"/>
</dbReference>
<sequence length="142" mass="15460">MVVGGWGIILSLQSGSDDLVVVCGYFVRFVLHLLVFWSWCSLIPLAGLLLVDWVLPDCPGRSTANWHAFGMLLTGFEDLFVDSGSGREFHPAFFIAGDGEDLACGNDGRRRRGSLGALDAVFYVIFPLIMGALFKGIDVTVM</sequence>
<feature type="transmembrane region" description="Helical" evidence="1">
    <location>
        <begin position="26"/>
        <end position="51"/>
    </location>
</feature>
<feature type="transmembrane region" description="Helical" evidence="1">
    <location>
        <begin position="115"/>
        <end position="134"/>
    </location>
</feature>
<keyword evidence="3" id="KW-1185">Reference proteome</keyword>
<protein>
    <submittedName>
        <fullName evidence="2">Uncharacterized protein</fullName>
    </submittedName>
</protein>
<keyword evidence="1" id="KW-1133">Transmembrane helix</keyword>
<dbReference type="EMBL" id="JACEFO010001075">
    <property type="protein sequence ID" value="KAF8748509.1"/>
    <property type="molecule type" value="Genomic_DNA"/>
</dbReference>
<name>A0A835FF57_9POAL</name>
<organism evidence="2 3">
    <name type="scientific">Digitaria exilis</name>
    <dbReference type="NCBI Taxonomy" id="1010633"/>
    <lineage>
        <taxon>Eukaryota</taxon>
        <taxon>Viridiplantae</taxon>
        <taxon>Streptophyta</taxon>
        <taxon>Embryophyta</taxon>
        <taxon>Tracheophyta</taxon>
        <taxon>Spermatophyta</taxon>
        <taxon>Magnoliopsida</taxon>
        <taxon>Liliopsida</taxon>
        <taxon>Poales</taxon>
        <taxon>Poaceae</taxon>
        <taxon>PACMAD clade</taxon>
        <taxon>Panicoideae</taxon>
        <taxon>Panicodae</taxon>
        <taxon>Paniceae</taxon>
        <taxon>Anthephorinae</taxon>
        <taxon>Digitaria</taxon>
    </lineage>
</organism>
<gene>
    <name evidence="2" type="ORF">HU200_012909</name>
</gene>
<proteinExistence type="predicted"/>
<evidence type="ECO:0000256" key="1">
    <source>
        <dbReference type="SAM" id="Phobius"/>
    </source>
</evidence>
<keyword evidence="1" id="KW-0812">Transmembrane</keyword>
<comment type="caution">
    <text evidence="2">The sequence shown here is derived from an EMBL/GenBank/DDBJ whole genome shotgun (WGS) entry which is preliminary data.</text>
</comment>
<dbReference type="AlphaFoldDB" id="A0A835FF57"/>
<dbReference type="OrthoDB" id="711542at2759"/>
<evidence type="ECO:0000313" key="2">
    <source>
        <dbReference type="EMBL" id="KAF8748509.1"/>
    </source>
</evidence>
<keyword evidence="1" id="KW-0472">Membrane</keyword>
<reference evidence="2" key="1">
    <citation type="submission" date="2020-07" db="EMBL/GenBank/DDBJ databases">
        <title>Genome sequence and genetic diversity analysis of an under-domesticated orphan crop, white fonio (Digitaria exilis).</title>
        <authorList>
            <person name="Bennetzen J.L."/>
            <person name="Chen S."/>
            <person name="Ma X."/>
            <person name="Wang X."/>
            <person name="Yssel A.E.J."/>
            <person name="Chaluvadi S.R."/>
            <person name="Johnson M."/>
            <person name="Gangashetty P."/>
            <person name="Hamidou F."/>
            <person name="Sanogo M.D."/>
            <person name="Zwaenepoel A."/>
            <person name="Wallace J."/>
            <person name="Van De Peer Y."/>
            <person name="Van Deynze A."/>
        </authorList>
    </citation>
    <scope>NUCLEOTIDE SEQUENCE</scope>
    <source>
        <tissue evidence="2">Leaves</tissue>
    </source>
</reference>
<accession>A0A835FF57</accession>